<comment type="caution">
    <text evidence="5">The sequence shown here is derived from an EMBL/GenBank/DDBJ whole genome shotgun (WGS) entry which is preliminary data.</text>
</comment>
<dbReference type="OrthoDB" id="6718656at2759"/>
<feature type="region of interest" description="Disordered" evidence="3">
    <location>
        <begin position="110"/>
        <end position="290"/>
    </location>
</feature>
<protein>
    <submittedName>
        <fullName evidence="5">Transcription factor mbp1</fullName>
    </submittedName>
</protein>
<dbReference type="PROSITE" id="PS51299">
    <property type="entry name" value="HTH_APSES"/>
    <property type="match status" value="1"/>
</dbReference>
<dbReference type="EMBL" id="JANBUL010000122">
    <property type="protein sequence ID" value="KAJ2780875.1"/>
    <property type="molecule type" value="Genomic_DNA"/>
</dbReference>
<evidence type="ECO:0000256" key="3">
    <source>
        <dbReference type="SAM" id="MobiDB-lite"/>
    </source>
</evidence>
<proteinExistence type="predicted"/>
<evidence type="ECO:0000313" key="6">
    <source>
        <dbReference type="Proteomes" id="UP001140217"/>
    </source>
</evidence>
<dbReference type="Gene3D" id="3.10.260.10">
    <property type="entry name" value="Transcription regulator HTH, APSES-type DNA-binding domain"/>
    <property type="match status" value="1"/>
</dbReference>
<evidence type="ECO:0000256" key="1">
    <source>
        <dbReference type="ARBA" id="ARBA00022737"/>
    </source>
</evidence>
<dbReference type="GO" id="GO:0030907">
    <property type="term" value="C:MBF transcription complex"/>
    <property type="evidence" value="ECO:0007669"/>
    <property type="project" value="TreeGrafter"/>
</dbReference>
<keyword evidence="6" id="KW-1185">Reference proteome</keyword>
<accession>A0A9W8HEI0</accession>
<gene>
    <name evidence="5" type="primary">MBP1</name>
    <name evidence="5" type="ORF">H4R18_003205</name>
</gene>
<feature type="compositionally biased region" description="Low complexity" evidence="3">
    <location>
        <begin position="134"/>
        <end position="158"/>
    </location>
</feature>
<keyword evidence="2" id="KW-0040">ANK repeat</keyword>
<dbReference type="Pfam" id="PF04383">
    <property type="entry name" value="KilA-N"/>
    <property type="match status" value="1"/>
</dbReference>
<evidence type="ECO:0000256" key="2">
    <source>
        <dbReference type="ARBA" id="ARBA00023043"/>
    </source>
</evidence>
<dbReference type="AlphaFoldDB" id="A0A9W8HEI0"/>
<dbReference type="PANTHER" id="PTHR43828:SF3">
    <property type="entry name" value="CHROMO DOMAIN-CONTAINING PROTEIN"/>
    <property type="match status" value="1"/>
</dbReference>
<dbReference type="SMART" id="SM01252">
    <property type="entry name" value="KilA-N"/>
    <property type="match status" value="1"/>
</dbReference>
<evidence type="ECO:0000313" key="5">
    <source>
        <dbReference type="EMBL" id="KAJ2780875.1"/>
    </source>
</evidence>
<dbReference type="GO" id="GO:0033309">
    <property type="term" value="C:SBF transcription complex"/>
    <property type="evidence" value="ECO:0007669"/>
    <property type="project" value="TreeGrafter"/>
</dbReference>
<reference evidence="5" key="1">
    <citation type="submission" date="2022-07" db="EMBL/GenBank/DDBJ databases">
        <title>Phylogenomic reconstructions and comparative analyses of Kickxellomycotina fungi.</title>
        <authorList>
            <person name="Reynolds N.K."/>
            <person name="Stajich J.E."/>
            <person name="Barry K."/>
            <person name="Grigoriev I.V."/>
            <person name="Crous P."/>
            <person name="Smith M.E."/>
        </authorList>
    </citation>
    <scope>NUCLEOTIDE SEQUENCE</scope>
    <source>
        <strain evidence="5">NBRC 105414</strain>
    </source>
</reference>
<dbReference type="InterPro" id="IPR018004">
    <property type="entry name" value="KilA/APSES_HTH"/>
</dbReference>
<dbReference type="PANTHER" id="PTHR43828">
    <property type="entry name" value="ASPARAGINASE"/>
    <property type="match status" value="1"/>
</dbReference>
<dbReference type="InterPro" id="IPR003163">
    <property type="entry name" value="Tscrpt_reg_HTH_APSES-type"/>
</dbReference>
<organism evidence="5 6">
    <name type="scientific">Coemansia javaensis</name>
    <dbReference type="NCBI Taxonomy" id="2761396"/>
    <lineage>
        <taxon>Eukaryota</taxon>
        <taxon>Fungi</taxon>
        <taxon>Fungi incertae sedis</taxon>
        <taxon>Zoopagomycota</taxon>
        <taxon>Kickxellomycotina</taxon>
        <taxon>Kickxellomycetes</taxon>
        <taxon>Kickxellales</taxon>
        <taxon>Kickxellaceae</taxon>
        <taxon>Coemansia</taxon>
    </lineage>
</organism>
<dbReference type="InterPro" id="IPR051642">
    <property type="entry name" value="SWI6-like"/>
</dbReference>
<keyword evidence="1" id="KW-0677">Repeat</keyword>
<dbReference type="InterPro" id="IPR036887">
    <property type="entry name" value="HTH_APSES_sf"/>
</dbReference>
<name>A0A9W8HEI0_9FUNG</name>
<evidence type="ECO:0000259" key="4">
    <source>
        <dbReference type="PROSITE" id="PS51299"/>
    </source>
</evidence>
<dbReference type="GO" id="GO:0003677">
    <property type="term" value="F:DNA binding"/>
    <property type="evidence" value="ECO:0007669"/>
    <property type="project" value="InterPro"/>
</dbReference>
<feature type="compositionally biased region" description="Pro residues" evidence="3">
    <location>
        <begin position="167"/>
        <end position="178"/>
    </location>
</feature>
<feature type="domain" description="HTH APSES-type" evidence="4">
    <location>
        <begin position="12"/>
        <end position="118"/>
    </location>
</feature>
<dbReference type="SUPFAM" id="SSF54616">
    <property type="entry name" value="DNA-binding domain of Mlu1-box binding protein MBP1"/>
    <property type="match status" value="1"/>
</dbReference>
<dbReference type="GO" id="GO:0000981">
    <property type="term" value="F:DNA-binding transcription factor activity, RNA polymerase II-specific"/>
    <property type="evidence" value="ECO:0007669"/>
    <property type="project" value="UniProtKB-ARBA"/>
</dbReference>
<feature type="compositionally biased region" description="Low complexity" evidence="3">
    <location>
        <begin position="203"/>
        <end position="213"/>
    </location>
</feature>
<sequence length="513" mass="54661">MAARPDDGERVVWSASYAGVEVLQQLHNGTAVMLRRKDSYVNVTQILKCAHYDKAHRTRFLEREIHTGVHEKIQGGYGKYQGTWVPLECAAALARRLNVYGALRNLFEYNPAPGEVPPTAPRSLESMTKRRLPPDAARAAPSAARRRLSSGARARPGSLDTILNEAEPPPPPFWPPPSGAAHTPHRPDSGRPAALATPESLGRPAPARAPAAPGSVLRDISNTHHHMANRGHAPPKQTPKPAGLLTPPASATHRPARAPAPPTPHSAGPGRAEPPRWQTAGDGDGDGEPDRYDAFAQQAAAEVRAEHRARARALDEDTRYAAGLLLELSAERASADRAAASHAAVAADCASAAAREAALRRQVECAVSLCQAARATAAIAERANSPASPASPETLHAEHRELRRRARAFRHEAQRLAAEYARLAAAVRPCALPGGLDPDLGADLRLDLGLDLGLWPDADAAEVQAERAALAGEEQRLRKMERVVAAACGDVPLDRVRTVVGPVLSVLNHGNTL</sequence>
<dbReference type="Proteomes" id="UP001140217">
    <property type="component" value="Unassembled WGS sequence"/>
</dbReference>